<organism evidence="1 2">
    <name type="scientific">Nemania bipapillata</name>
    <dbReference type="NCBI Taxonomy" id="110536"/>
    <lineage>
        <taxon>Eukaryota</taxon>
        <taxon>Fungi</taxon>
        <taxon>Dikarya</taxon>
        <taxon>Ascomycota</taxon>
        <taxon>Pezizomycotina</taxon>
        <taxon>Sordariomycetes</taxon>
        <taxon>Xylariomycetidae</taxon>
        <taxon>Xylariales</taxon>
        <taxon>Xylariaceae</taxon>
        <taxon>Nemania</taxon>
    </lineage>
</organism>
<comment type="caution">
    <text evidence="1">The sequence shown here is derived from an EMBL/GenBank/DDBJ whole genome shotgun (WGS) entry which is preliminary data.</text>
</comment>
<proteinExistence type="predicted"/>
<evidence type="ECO:0000313" key="2">
    <source>
        <dbReference type="Proteomes" id="UP001153334"/>
    </source>
</evidence>
<evidence type="ECO:0000313" key="1">
    <source>
        <dbReference type="EMBL" id="KAJ8123452.1"/>
    </source>
</evidence>
<sequence>MTKSSSAYFGSYYGAEAVRFTLGVYQLPEADDLHQKRLAVLAVGRKVESLVADFDDVVRGHQDLEIASNLAASDLAKINIKWLLEIAKNLKAQLKSVLAIFEQPEWSLGQPGSPHGT</sequence>
<keyword evidence="2" id="KW-1185">Reference proteome</keyword>
<name>A0ACC2J7R6_9PEZI</name>
<dbReference type="Proteomes" id="UP001153334">
    <property type="component" value="Unassembled WGS sequence"/>
</dbReference>
<protein>
    <submittedName>
        <fullName evidence="1">Uncharacterized protein</fullName>
    </submittedName>
</protein>
<dbReference type="EMBL" id="JAPESX010000082">
    <property type="protein sequence ID" value="KAJ8123452.1"/>
    <property type="molecule type" value="Genomic_DNA"/>
</dbReference>
<reference evidence="1" key="1">
    <citation type="submission" date="2022-11" db="EMBL/GenBank/DDBJ databases">
        <title>Genome Sequence of Nemania bipapillata.</title>
        <authorList>
            <person name="Buettner E."/>
        </authorList>
    </citation>
    <scope>NUCLEOTIDE SEQUENCE</scope>
    <source>
        <strain evidence="1">CP14</strain>
    </source>
</reference>
<gene>
    <name evidence="1" type="ORF">ONZ43_g605</name>
</gene>
<accession>A0ACC2J7R6</accession>